<proteinExistence type="predicted"/>
<dbReference type="Proteomes" id="UP000010798">
    <property type="component" value="Chromosome"/>
</dbReference>
<organism evidence="2 3">
    <name type="scientific">Singulisphaera acidiphila (strain ATCC BAA-1392 / DSM 18658 / VKM B-2454 / MOB10)</name>
    <dbReference type="NCBI Taxonomy" id="886293"/>
    <lineage>
        <taxon>Bacteria</taxon>
        <taxon>Pseudomonadati</taxon>
        <taxon>Planctomycetota</taxon>
        <taxon>Planctomycetia</taxon>
        <taxon>Isosphaerales</taxon>
        <taxon>Isosphaeraceae</taxon>
        <taxon>Singulisphaera</taxon>
    </lineage>
</organism>
<dbReference type="RefSeq" id="WP_015247812.1">
    <property type="nucleotide sequence ID" value="NC_019892.1"/>
</dbReference>
<dbReference type="KEGG" id="saci:Sinac_4513"/>
<evidence type="ECO:0008006" key="4">
    <source>
        <dbReference type="Google" id="ProtNLM"/>
    </source>
</evidence>
<accession>L0DJ45</accession>
<gene>
    <name evidence="2" type="ordered locus">Sinac_4513</name>
</gene>
<reference evidence="2 3" key="1">
    <citation type="submission" date="2012-02" db="EMBL/GenBank/DDBJ databases">
        <title>Complete sequence of chromosome of Singulisphaera acidiphila DSM 18658.</title>
        <authorList>
            <consortium name="US DOE Joint Genome Institute (JGI-PGF)"/>
            <person name="Lucas S."/>
            <person name="Copeland A."/>
            <person name="Lapidus A."/>
            <person name="Glavina del Rio T."/>
            <person name="Dalin E."/>
            <person name="Tice H."/>
            <person name="Bruce D."/>
            <person name="Goodwin L."/>
            <person name="Pitluck S."/>
            <person name="Peters L."/>
            <person name="Ovchinnikova G."/>
            <person name="Chertkov O."/>
            <person name="Kyrpides N."/>
            <person name="Mavromatis K."/>
            <person name="Ivanova N."/>
            <person name="Brettin T."/>
            <person name="Detter J.C."/>
            <person name="Han C."/>
            <person name="Larimer F."/>
            <person name="Land M."/>
            <person name="Hauser L."/>
            <person name="Markowitz V."/>
            <person name="Cheng J.-F."/>
            <person name="Hugenholtz P."/>
            <person name="Woyke T."/>
            <person name="Wu D."/>
            <person name="Tindall B."/>
            <person name="Pomrenke H."/>
            <person name="Brambilla E."/>
            <person name="Klenk H.-P."/>
            <person name="Eisen J.A."/>
        </authorList>
    </citation>
    <scope>NUCLEOTIDE SEQUENCE [LARGE SCALE GENOMIC DNA]</scope>
    <source>
        <strain evidence="3">ATCC BAA-1392 / DSM 18658 / VKM B-2454 / MOB10</strain>
    </source>
</reference>
<feature type="region of interest" description="Disordered" evidence="1">
    <location>
        <begin position="81"/>
        <end position="122"/>
    </location>
</feature>
<dbReference type="HOGENOM" id="CLU_2025188_0_0_0"/>
<keyword evidence="3" id="KW-1185">Reference proteome</keyword>
<evidence type="ECO:0000256" key="1">
    <source>
        <dbReference type="SAM" id="MobiDB-lite"/>
    </source>
</evidence>
<name>L0DJ45_SINAD</name>
<evidence type="ECO:0000313" key="3">
    <source>
        <dbReference type="Proteomes" id="UP000010798"/>
    </source>
</evidence>
<dbReference type="PROSITE" id="PS51257">
    <property type="entry name" value="PROKAR_LIPOPROTEIN"/>
    <property type="match status" value="1"/>
</dbReference>
<protein>
    <recommendedName>
        <fullName evidence="4">DUF2946 domain-containing protein</fullName>
    </recommendedName>
</protein>
<dbReference type="EMBL" id="CP003364">
    <property type="protein sequence ID" value="AGA28696.1"/>
    <property type="molecule type" value="Genomic_DNA"/>
</dbReference>
<dbReference type="AlphaFoldDB" id="L0DJ45"/>
<evidence type="ECO:0000313" key="2">
    <source>
        <dbReference type="EMBL" id="AGA28696.1"/>
    </source>
</evidence>
<sequence length="122" mass="13045">MASRCGIRRTLVWSLIALYATIMVPGQGWHAFSACGHRIVEHAGSADSHADDRSAPGLAAPHDEGSCVLCTCLAQTQLPTPNQGPVLRSPVRKVHRDDAPVSVINRPHTDGDPRAPPQPFPV</sequence>